<dbReference type="AlphaFoldDB" id="A0A4U8U8R6"/>
<organism evidence="1 2">
    <name type="scientific">Helicobacter bilis</name>
    <dbReference type="NCBI Taxonomy" id="37372"/>
    <lineage>
        <taxon>Bacteria</taxon>
        <taxon>Pseudomonadati</taxon>
        <taxon>Campylobacterota</taxon>
        <taxon>Epsilonproteobacteria</taxon>
        <taxon>Campylobacterales</taxon>
        <taxon>Helicobacteraceae</taxon>
        <taxon>Helicobacter</taxon>
    </lineage>
</organism>
<dbReference type="Proteomes" id="UP000029857">
    <property type="component" value="Unassembled WGS sequence"/>
</dbReference>
<dbReference type="EMBL" id="JRPJ02000017">
    <property type="protein sequence ID" value="TLE10428.1"/>
    <property type="molecule type" value="Genomic_DNA"/>
</dbReference>
<accession>A0A4U8U8R6</accession>
<proteinExistence type="predicted"/>
<evidence type="ECO:0000313" key="1">
    <source>
        <dbReference type="EMBL" id="TLE10428.1"/>
    </source>
</evidence>
<evidence type="ECO:0000313" key="2">
    <source>
        <dbReference type="Proteomes" id="UP000029857"/>
    </source>
</evidence>
<sequence length="77" mass="8971">MKAKKYKDINEMYQNAHRPCVHCKKGGIMGDDVYEYEYVCGASLKKYESCKHKEHIRNIHDVYMEALIKACKNGGKE</sequence>
<comment type="caution">
    <text evidence="1">The sequence shown here is derived from an EMBL/GenBank/DDBJ whole genome shotgun (WGS) entry which is preliminary data.</text>
</comment>
<protein>
    <submittedName>
        <fullName evidence="1">Uncharacterized protein</fullName>
    </submittedName>
</protein>
<gene>
    <name evidence="1" type="ORF">LS79_005845</name>
</gene>
<dbReference type="RefSeq" id="WP_034579594.1">
    <property type="nucleotide sequence ID" value="NZ_CAMCCI010000017.1"/>
</dbReference>
<reference evidence="1 2" key="1">
    <citation type="journal article" date="2014" name="Genome Announc.">
        <title>Draft genome sequences of eight enterohepatic helicobacter species isolated from both laboratory and wild rodents.</title>
        <authorList>
            <person name="Sheh A."/>
            <person name="Shen Z."/>
            <person name="Fox J.G."/>
        </authorList>
    </citation>
    <scope>NUCLEOTIDE SEQUENCE [LARGE SCALE GENOMIC DNA]</scope>
    <source>
        <strain evidence="1 2">ATCC 49320</strain>
    </source>
</reference>
<name>A0A4U8U8R6_9HELI</name>